<dbReference type="Gene3D" id="2.40.50.140">
    <property type="entry name" value="Nucleic acid-binding proteins"/>
    <property type="match status" value="1"/>
</dbReference>
<organism evidence="1">
    <name type="scientific">Chaetoceros laevisporus</name>
    <dbReference type="NCBI Taxonomy" id="1937691"/>
    <lineage>
        <taxon>Eukaryota</taxon>
        <taxon>Sar</taxon>
        <taxon>Stramenopiles</taxon>
        <taxon>Ochrophyta</taxon>
        <taxon>Bacillariophyta</taxon>
        <taxon>Coscinodiscophyceae</taxon>
        <taxon>Chaetocerotophycidae</taxon>
        <taxon>Chaetocerotales</taxon>
        <taxon>Chaetocerotaceae</taxon>
        <taxon>Chaetoceros</taxon>
    </lineage>
</organism>
<keyword evidence="1" id="KW-0150">Chloroplast</keyword>
<proteinExistence type="predicted"/>
<reference evidence="1" key="1">
    <citation type="submission" date="2021-03" db="EMBL/GenBank/DDBJ databases">
        <authorList>
            <person name="Xu Q."/>
            <person name="Chen N."/>
        </authorList>
    </citation>
    <scope>NUCLEOTIDE SEQUENCE</scope>
</reference>
<dbReference type="EMBL" id="MW845779">
    <property type="protein sequence ID" value="QXM17940.1"/>
    <property type="molecule type" value="Genomic_DNA"/>
</dbReference>
<accession>A0A8F5JA74</accession>
<name>A0A8F5JA74_9STRA</name>
<evidence type="ECO:0000313" key="1">
    <source>
        <dbReference type="EMBL" id="QXM17940.1"/>
    </source>
</evidence>
<gene>
    <name evidence="1" type="primary">ycf41</name>
</gene>
<keyword evidence="1" id="KW-0934">Plastid</keyword>
<protein>
    <submittedName>
        <fullName evidence="1">Uncharacterized protein</fullName>
    </submittedName>
</protein>
<dbReference type="AlphaFoldDB" id="A0A8F5JA74"/>
<sequence length="106" mass="12594">MNYTSFIVKILNKPQYTLCEQKIPLTEALGKFYQFRNNSHTICKLSFWGQSAYEILKYSKKNDYLLVEGYLTLRSSTFEKFDISTEIELSIFKVYPFPLKIQQIKK</sequence>
<dbReference type="InterPro" id="IPR012340">
    <property type="entry name" value="NA-bd_OB-fold"/>
</dbReference>
<geneLocation type="chloroplast" evidence="1"/>